<dbReference type="Gene3D" id="3.40.50.2000">
    <property type="entry name" value="Glycogen Phosphorylase B"/>
    <property type="match status" value="1"/>
</dbReference>
<dbReference type="PROSITE" id="PS00375">
    <property type="entry name" value="UDPGT"/>
    <property type="match status" value="1"/>
</dbReference>
<evidence type="ECO:0000256" key="7">
    <source>
        <dbReference type="RuleBase" id="RU362059"/>
    </source>
</evidence>
<comment type="similarity">
    <text evidence="1 6">Belongs to the UDP-glycosyltransferase family.</text>
</comment>
<comment type="catalytic activity">
    <reaction evidence="5 7">
        <text>glucuronate acceptor + UDP-alpha-D-glucuronate = acceptor beta-D-glucuronoside + UDP + H(+)</text>
        <dbReference type="Rhea" id="RHEA:21032"/>
        <dbReference type="ChEBI" id="CHEBI:15378"/>
        <dbReference type="ChEBI" id="CHEBI:58052"/>
        <dbReference type="ChEBI" id="CHEBI:58223"/>
        <dbReference type="ChEBI" id="CHEBI:132367"/>
        <dbReference type="ChEBI" id="CHEBI:132368"/>
        <dbReference type="EC" id="2.4.1.17"/>
    </reaction>
</comment>
<proteinExistence type="inferred from homology"/>
<name>A0AA36G1F5_9BILA</name>
<organism evidence="8 9">
    <name type="scientific">Mesorhabditis spiculigera</name>
    <dbReference type="NCBI Taxonomy" id="96644"/>
    <lineage>
        <taxon>Eukaryota</taxon>
        <taxon>Metazoa</taxon>
        <taxon>Ecdysozoa</taxon>
        <taxon>Nematoda</taxon>
        <taxon>Chromadorea</taxon>
        <taxon>Rhabditida</taxon>
        <taxon>Rhabditina</taxon>
        <taxon>Rhabditomorpha</taxon>
        <taxon>Rhabditoidea</taxon>
        <taxon>Rhabditidae</taxon>
        <taxon>Mesorhabditinae</taxon>
        <taxon>Mesorhabditis</taxon>
    </lineage>
</organism>
<dbReference type="InterPro" id="IPR050271">
    <property type="entry name" value="UDP-glycosyltransferase"/>
</dbReference>
<keyword evidence="9" id="KW-1185">Reference proteome</keyword>
<dbReference type="PANTHER" id="PTHR48043:SF62">
    <property type="entry name" value="GLUCURONOSYLTRANSFERASE"/>
    <property type="match status" value="1"/>
</dbReference>
<keyword evidence="3 6" id="KW-0808">Transferase</keyword>
<dbReference type="PANTHER" id="PTHR48043">
    <property type="entry name" value="EG:EG0003.4 PROTEIN-RELATED"/>
    <property type="match status" value="1"/>
</dbReference>
<reference evidence="8" key="1">
    <citation type="submission" date="2023-06" db="EMBL/GenBank/DDBJ databases">
        <authorList>
            <person name="Delattre M."/>
        </authorList>
    </citation>
    <scope>NUCLEOTIDE SEQUENCE</scope>
    <source>
        <strain evidence="8">AF72</strain>
    </source>
</reference>
<evidence type="ECO:0000256" key="2">
    <source>
        <dbReference type="ARBA" id="ARBA00022676"/>
    </source>
</evidence>
<dbReference type="GO" id="GO:0016020">
    <property type="term" value="C:membrane"/>
    <property type="evidence" value="ECO:0007669"/>
    <property type="project" value="UniProtKB-SubCell"/>
</dbReference>
<dbReference type="Pfam" id="PF00201">
    <property type="entry name" value="UDPGT"/>
    <property type="match status" value="1"/>
</dbReference>
<dbReference type="GO" id="GO:0015020">
    <property type="term" value="F:glucuronosyltransferase activity"/>
    <property type="evidence" value="ECO:0007669"/>
    <property type="project" value="UniProtKB-EC"/>
</dbReference>
<dbReference type="InterPro" id="IPR002213">
    <property type="entry name" value="UDP_glucos_trans"/>
</dbReference>
<dbReference type="SUPFAM" id="SSF53756">
    <property type="entry name" value="UDP-Glycosyltransferase/glycogen phosphorylase"/>
    <property type="match status" value="1"/>
</dbReference>
<keyword evidence="2 6" id="KW-0328">Glycosyltransferase</keyword>
<comment type="subcellular location">
    <subcellularLocation>
        <location evidence="7">Membrane</location>
        <topology evidence="7">Single-pass membrane protein</topology>
    </subcellularLocation>
</comment>
<keyword evidence="4" id="KW-0732">Signal</keyword>
<accession>A0AA36G1F5</accession>
<evidence type="ECO:0000313" key="9">
    <source>
        <dbReference type="Proteomes" id="UP001177023"/>
    </source>
</evidence>
<evidence type="ECO:0000313" key="8">
    <source>
        <dbReference type="EMBL" id="CAJ0574740.1"/>
    </source>
</evidence>
<evidence type="ECO:0000256" key="4">
    <source>
        <dbReference type="ARBA" id="ARBA00022729"/>
    </source>
</evidence>
<dbReference type="EMBL" id="CATQJA010002632">
    <property type="protein sequence ID" value="CAJ0574740.1"/>
    <property type="molecule type" value="Genomic_DNA"/>
</dbReference>
<evidence type="ECO:0000256" key="6">
    <source>
        <dbReference type="RuleBase" id="RU003718"/>
    </source>
</evidence>
<sequence>MHASDSHIASSMPYALRFHREGHYVEFLETHEKPQPYNYPLGINNTYIQLESKHSYEALFRAVWRNYFGAQVFSSVFLVGENVLRQIFETQRAEIEKFLEKKYDLLIIDEIFSILGYGLGLKRREEGIPFLTMASCASTNIMQHHLSLGNNFITRPSYFGLPTKQFDPARFSSRLDTFWESVSDLLLVEHALQNHAQEGVKNLGLAGFEYKDIARKTSFYLYDEITFLVGSETLLVGFHCAKFATLSGEYLEHVEHPGSKGTILIAFGTNVKWEFAPAELILAFVDALNSLPEFRVIWTYNGLPEHVKDLKSHVLLTKWAPQKEILKHEKTVAFVSHGGMKSVKDTICAGVPVVFMPILAEQSLNAEMCRQAGFGVTLAKTEVTVEKLRDALLTVTALLQSGNAQIPIILFRPANRFTRPRNVGGEPSHGRRATIPDF</sequence>
<protein>
    <recommendedName>
        <fullName evidence="7">UDP-glucuronosyltransferase</fullName>
        <ecNumber evidence="7">2.4.1.17</ecNumber>
    </recommendedName>
</protein>
<dbReference type="Proteomes" id="UP001177023">
    <property type="component" value="Unassembled WGS sequence"/>
</dbReference>
<dbReference type="AlphaFoldDB" id="A0AA36G1F5"/>
<dbReference type="InterPro" id="IPR035595">
    <property type="entry name" value="UDP_glycos_trans_CS"/>
</dbReference>
<feature type="non-terminal residue" evidence="8">
    <location>
        <position position="1"/>
    </location>
</feature>
<comment type="caution">
    <text evidence="8">The sequence shown here is derived from an EMBL/GenBank/DDBJ whole genome shotgun (WGS) entry which is preliminary data.</text>
</comment>
<gene>
    <name evidence="8" type="ORF">MSPICULIGERA_LOCUS13068</name>
</gene>
<evidence type="ECO:0000256" key="3">
    <source>
        <dbReference type="ARBA" id="ARBA00022679"/>
    </source>
</evidence>
<dbReference type="EC" id="2.4.1.17" evidence="7"/>
<evidence type="ECO:0000256" key="5">
    <source>
        <dbReference type="ARBA" id="ARBA00047475"/>
    </source>
</evidence>
<evidence type="ECO:0000256" key="1">
    <source>
        <dbReference type="ARBA" id="ARBA00009995"/>
    </source>
</evidence>
<dbReference type="CDD" id="cd03784">
    <property type="entry name" value="GT1_Gtf-like"/>
    <property type="match status" value="1"/>
</dbReference>